<dbReference type="GO" id="GO:0015087">
    <property type="term" value="F:cobalt ion transmembrane transporter activity"/>
    <property type="evidence" value="ECO:0007669"/>
    <property type="project" value="UniProtKB-UniRule"/>
</dbReference>
<keyword evidence="5 8" id="KW-0812">Transmembrane</keyword>
<accession>A0A250ISV4</accession>
<dbReference type="SUPFAM" id="SSF143865">
    <property type="entry name" value="CorA soluble domain-like"/>
    <property type="match status" value="1"/>
</dbReference>
<feature type="transmembrane region" description="Helical" evidence="8">
    <location>
        <begin position="289"/>
        <end position="308"/>
    </location>
</feature>
<keyword evidence="4 8" id="KW-1003">Cell membrane</keyword>
<dbReference type="Pfam" id="PF01544">
    <property type="entry name" value="CorA"/>
    <property type="match status" value="1"/>
</dbReference>
<dbReference type="InterPro" id="IPR004488">
    <property type="entry name" value="Mg/Co-transport_prot_CorA"/>
</dbReference>
<dbReference type="Proteomes" id="UP000217289">
    <property type="component" value="Chromosome"/>
</dbReference>
<dbReference type="RefSeq" id="WP_095982172.1">
    <property type="nucleotide sequence ID" value="NZ_CP022163.1"/>
</dbReference>
<name>A0A250ISV4_9BACT</name>
<evidence type="ECO:0000256" key="5">
    <source>
        <dbReference type="ARBA" id="ARBA00022692"/>
    </source>
</evidence>
<comment type="similarity">
    <text evidence="2 8">Belongs to the CorA metal ion transporter (MIT) (TC 1.A.35) family.</text>
</comment>
<dbReference type="FunFam" id="1.20.58.340:FF:000012">
    <property type="entry name" value="Magnesium transport protein CorA"/>
    <property type="match status" value="1"/>
</dbReference>
<dbReference type="KEGG" id="mbd:MEBOL_007742"/>
<organism evidence="9 10">
    <name type="scientific">Melittangium boletus DSM 14713</name>
    <dbReference type="NCBI Taxonomy" id="1294270"/>
    <lineage>
        <taxon>Bacteria</taxon>
        <taxon>Pseudomonadati</taxon>
        <taxon>Myxococcota</taxon>
        <taxon>Myxococcia</taxon>
        <taxon>Myxococcales</taxon>
        <taxon>Cystobacterineae</taxon>
        <taxon>Archangiaceae</taxon>
        <taxon>Melittangium</taxon>
    </lineage>
</organism>
<keyword evidence="8" id="KW-0406">Ion transport</keyword>
<dbReference type="GO" id="GO:0015095">
    <property type="term" value="F:magnesium ion transmembrane transporter activity"/>
    <property type="evidence" value="ECO:0007669"/>
    <property type="project" value="UniProtKB-UniRule"/>
</dbReference>
<dbReference type="PANTHER" id="PTHR46494:SF1">
    <property type="entry name" value="CORA FAMILY METAL ION TRANSPORTER (EUROFUNG)"/>
    <property type="match status" value="1"/>
</dbReference>
<dbReference type="SUPFAM" id="SSF144083">
    <property type="entry name" value="Magnesium transport protein CorA, transmembrane region"/>
    <property type="match status" value="1"/>
</dbReference>
<evidence type="ECO:0000256" key="1">
    <source>
        <dbReference type="ARBA" id="ARBA00004651"/>
    </source>
</evidence>
<dbReference type="GO" id="GO:0050897">
    <property type="term" value="F:cobalt ion binding"/>
    <property type="evidence" value="ECO:0007669"/>
    <property type="project" value="TreeGrafter"/>
</dbReference>
<comment type="function">
    <text evidence="8">Mediates influx of magnesium ions.</text>
</comment>
<sequence>MLQVLLLNDGLVLSGGEELLDRPGRKWIDILQPTEEVMKRLGERYGLHRLAIEDCLHLDQRPKLEEYPNHQFIVLQGFSANPQNVCELTLHEHHFFLGPDWLISVHELPFPGMEAVHQRARAEPEASLGRGVDVLLYLLADALVDGNFPILDRFNDELEDLESSIFENAQPEHLQRIFALKRALVMVRRVLSPQRDVLGLLSRRGIPNVSERTAPYFRDVYDHLVRLYEQIDSGRDLLGNVMDGYLSMMANRTNDITKQLTIFSTIFLPLSFITGFFGQNFDFLSRHTFFWLMMVSVVALPVGLMFWFKRKRWI</sequence>
<dbReference type="CDD" id="cd12822">
    <property type="entry name" value="TmCorA-like"/>
    <property type="match status" value="1"/>
</dbReference>
<dbReference type="OrthoDB" id="9803416at2"/>
<keyword evidence="7 8" id="KW-0472">Membrane</keyword>
<evidence type="ECO:0000256" key="6">
    <source>
        <dbReference type="ARBA" id="ARBA00022989"/>
    </source>
</evidence>
<evidence type="ECO:0000313" key="9">
    <source>
        <dbReference type="EMBL" id="ATB34241.1"/>
    </source>
</evidence>
<proteinExistence type="inferred from homology"/>
<comment type="subcellular location">
    <subcellularLocation>
        <location evidence="1">Cell membrane</location>
        <topology evidence="1">Multi-pass membrane protein</topology>
    </subcellularLocation>
    <subcellularLocation>
        <location evidence="8">Membrane</location>
        <topology evidence="8">Multi-pass membrane protein</topology>
    </subcellularLocation>
</comment>
<dbReference type="NCBIfam" id="TIGR00383">
    <property type="entry name" value="corA"/>
    <property type="match status" value="1"/>
</dbReference>
<keyword evidence="8" id="KW-0460">Magnesium</keyword>
<protein>
    <recommendedName>
        <fullName evidence="8">Magnesium transport protein CorA</fullName>
    </recommendedName>
</protein>
<reference evidence="9 10" key="1">
    <citation type="submission" date="2017-06" db="EMBL/GenBank/DDBJ databases">
        <authorList>
            <person name="Kim H.J."/>
            <person name="Triplett B.A."/>
        </authorList>
    </citation>
    <scope>NUCLEOTIDE SEQUENCE [LARGE SCALE GENOMIC DNA]</scope>
    <source>
        <strain evidence="9 10">DSM 14713</strain>
    </source>
</reference>
<dbReference type="InterPro" id="IPR002523">
    <property type="entry name" value="MgTranspt_CorA/ZnTranspt_ZntB"/>
</dbReference>
<keyword evidence="6 8" id="KW-1133">Transmembrane helix</keyword>
<evidence type="ECO:0000256" key="3">
    <source>
        <dbReference type="ARBA" id="ARBA00022448"/>
    </source>
</evidence>
<evidence type="ECO:0000256" key="8">
    <source>
        <dbReference type="RuleBase" id="RU362010"/>
    </source>
</evidence>
<evidence type="ECO:0000256" key="2">
    <source>
        <dbReference type="ARBA" id="ARBA00009765"/>
    </source>
</evidence>
<dbReference type="GO" id="GO:0005886">
    <property type="term" value="C:plasma membrane"/>
    <property type="evidence" value="ECO:0007669"/>
    <property type="project" value="UniProtKB-SubCell"/>
</dbReference>
<keyword evidence="10" id="KW-1185">Reference proteome</keyword>
<dbReference type="Gene3D" id="1.20.58.340">
    <property type="entry name" value="Magnesium transport protein CorA, transmembrane region"/>
    <property type="match status" value="2"/>
</dbReference>
<dbReference type="InterPro" id="IPR045863">
    <property type="entry name" value="CorA_TM1_TM2"/>
</dbReference>
<dbReference type="InterPro" id="IPR045861">
    <property type="entry name" value="CorA_cytoplasmic_dom"/>
</dbReference>
<dbReference type="AlphaFoldDB" id="A0A250ISV4"/>
<evidence type="ECO:0000313" key="10">
    <source>
        <dbReference type="Proteomes" id="UP000217289"/>
    </source>
</evidence>
<dbReference type="PANTHER" id="PTHR46494">
    <property type="entry name" value="CORA FAMILY METAL ION TRANSPORTER (EUROFUNG)"/>
    <property type="match status" value="1"/>
</dbReference>
<dbReference type="EMBL" id="CP022163">
    <property type="protein sequence ID" value="ATB34241.1"/>
    <property type="molecule type" value="Genomic_DNA"/>
</dbReference>
<dbReference type="Gene3D" id="3.30.460.20">
    <property type="entry name" value="CorA soluble domain-like"/>
    <property type="match status" value="1"/>
</dbReference>
<evidence type="ECO:0000256" key="4">
    <source>
        <dbReference type="ARBA" id="ARBA00022475"/>
    </source>
</evidence>
<feature type="transmembrane region" description="Helical" evidence="8">
    <location>
        <begin position="260"/>
        <end position="277"/>
    </location>
</feature>
<gene>
    <name evidence="8" type="primary">corA</name>
    <name evidence="9" type="ORF">MEBOL_007742</name>
</gene>
<keyword evidence="3 8" id="KW-0813">Transport</keyword>
<dbReference type="GO" id="GO:0000287">
    <property type="term" value="F:magnesium ion binding"/>
    <property type="evidence" value="ECO:0007669"/>
    <property type="project" value="TreeGrafter"/>
</dbReference>
<evidence type="ECO:0000256" key="7">
    <source>
        <dbReference type="ARBA" id="ARBA00023136"/>
    </source>
</evidence>